<dbReference type="OrthoDB" id="1115009at2"/>
<dbReference type="EMBL" id="QUNF01000037">
    <property type="protein sequence ID" value="REG78271.1"/>
    <property type="molecule type" value="Genomic_DNA"/>
</dbReference>
<evidence type="ECO:0000313" key="2">
    <source>
        <dbReference type="Proteomes" id="UP000256405"/>
    </source>
</evidence>
<accession>A0A3E0D8K1</accession>
<dbReference type="Proteomes" id="UP000256405">
    <property type="component" value="Unassembled WGS sequence"/>
</dbReference>
<dbReference type="PROSITE" id="PS51257">
    <property type="entry name" value="PROKAR_LIPOPROTEIN"/>
    <property type="match status" value="1"/>
</dbReference>
<sequence>MKTRYLTISILSFLALMSCEQFLEVDLPGQEPKLVLNSLIEPSDTVKVFLTQSRGVLAGREYDEFDLVKDATVQLKDGTGNIYTLDYIDRSRPYDTDAFYYLRGKDLVGGESFEISVEKEGFPKISSEEVLPQKVDIKSIEMTNLGSNGGLETEDVFEVTVKFSDPPGNDFYEISGGISGRDIFVNAGDTTYFSYSSALYPKPVNPIYEKDYLLRNVLLFRDNLLNGAESEMVFRTSIRRDLDLKVTIRLSHVSESYYLYYDTADLQQYNSGDILSQPVLVYTNIKNGLGIFKARNTDERVIEMRVDD</sequence>
<reference evidence="1 2" key="1">
    <citation type="submission" date="2018-08" db="EMBL/GenBank/DDBJ databases">
        <title>Genomic Encyclopedia of Archaeal and Bacterial Type Strains, Phase II (KMG-II): from individual species to whole genera.</title>
        <authorList>
            <person name="Goeker M."/>
        </authorList>
    </citation>
    <scope>NUCLEOTIDE SEQUENCE [LARGE SCALE GENOMIC DNA]</scope>
    <source>
        <strain evidence="1 2">DSM 15986</strain>
    </source>
</reference>
<comment type="caution">
    <text evidence="1">The sequence shown here is derived from an EMBL/GenBank/DDBJ whole genome shotgun (WGS) entry which is preliminary data.</text>
</comment>
<dbReference type="RefSeq" id="WP_086543693.1">
    <property type="nucleotide sequence ID" value="NZ_MSSW01000087.1"/>
</dbReference>
<protein>
    <submittedName>
        <fullName evidence="1">Uncharacterized protein DUF4249</fullName>
    </submittedName>
</protein>
<gene>
    <name evidence="1" type="ORF">C8N25_1373</name>
</gene>
<dbReference type="Pfam" id="PF14054">
    <property type="entry name" value="DUF4249"/>
    <property type="match status" value="1"/>
</dbReference>
<organism evidence="1 2">
    <name type="scientific">Algoriphagus antarcticus</name>
    <dbReference type="NCBI Taxonomy" id="238540"/>
    <lineage>
        <taxon>Bacteria</taxon>
        <taxon>Pseudomonadati</taxon>
        <taxon>Bacteroidota</taxon>
        <taxon>Cytophagia</taxon>
        <taxon>Cytophagales</taxon>
        <taxon>Cyclobacteriaceae</taxon>
        <taxon>Algoriphagus</taxon>
    </lineage>
</organism>
<proteinExistence type="predicted"/>
<dbReference type="AlphaFoldDB" id="A0A3E0D8K1"/>
<evidence type="ECO:0000313" key="1">
    <source>
        <dbReference type="EMBL" id="REG78271.1"/>
    </source>
</evidence>
<keyword evidence="2" id="KW-1185">Reference proteome</keyword>
<dbReference type="InterPro" id="IPR025345">
    <property type="entry name" value="DUF4249"/>
</dbReference>
<name>A0A3E0D8K1_9BACT</name>